<keyword evidence="5" id="KW-1003">Cell membrane</keyword>
<evidence type="ECO:0000256" key="8">
    <source>
        <dbReference type="ARBA" id="ARBA00022824"/>
    </source>
</evidence>
<dbReference type="GO" id="GO:0005789">
    <property type="term" value="C:endoplasmic reticulum membrane"/>
    <property type="evidence" value="ECO:0007669"/>
    <property type="project" value="UniProtKB-SubCell"/>
</dbReference>
<evidence type="ECO:0000256" key="9">
    <source>
        <dbReference type="ARBA" id="ARBA00022989"/>
    </source>
</evidence>
<evidence type="ECO:0000256" key="3">
    <source>
        <dbReference type="ARBA" id="ARBA00004651"/>
    </source>
</evidence>
<feature type="non-terminal residue" evidence="14">
    <location>
        <position position="1"/>
    </location>
</feature>
<dbReference type="PANTHER" id="PTHR12859:SF2">
    <property type="entry name" value="PRA1 FAMILY PROTEIN 3"/>
    <property type="match status" value="1"/>
</dbReference>
<keyword evidence="9 13" id="KW-1133">Transmembrane helix</keyword>
<gene>
    <name evidence="14" type="primary">Arl6ip5</name>
    <name evidence="14" type="ORF">CNELOR_R03656</name>
</gene>
<dbReference type="GO" id="GO:0005856">
    <property type="term" value="C:cytoskeleton"/>
    <property type="evidence" value="ECO:0007669"/>
    <property type="project" value="UniProtKB-SubCell"/>
</dbReference>
<feature type="non-terminal residue" evidence="14">
    <location>
        <position position="189"/>
    </location>
</feature>
<dbReference type="PANTHER" id="PTHR12859">
    <property type="entry name" value="PRA1 PROTEIN"/>
    <property type="match status" value="1"/>
</dbReference>
<evidence type="ECO:0000256" key="5">
    <source>
        <dbReference type="ARBA" id="ARBA00022475"/>
    </source>
</evidence>
<keyword evidence="11 13" id="KW-0472">Membrane</keyword>
<keyword evidence="15" id="KW-1185">Reference proteome</keyword>
<comment type="caution">
    <text evidence="14">The sequence shown here is derived from an EMBL/GenBank/DDBJ whole genome shotgun (WGS) entry which is preliminary data.</text>
</comment>
<evidence type="ECO:0000256" key="1">
    <source>
        <dbReference type="ARBA" id="ARBA00004245"/>
    </source>
</evidence>
<evidence type="ECO:0000256" key="12">
    <source>
        <dbReference type="ARBA" id="ARBA00023212"/>
    </source>
</evidence>
<protein>
    <recommendedName>
        <fullName evidence="13">PRA1 family protein</fullName>
    </recommendedName>
</protein>
<keyword evidence="8" id="KW-0256">Endoplasmic reticulum</keyword>
<feature type="transmembrane region" description="Helical" evidence="13">
    <location>
        <begin position="97"/>
        <end position="114"/>
    </location>
</feature>
<evidence type="ECO:0000256" key="13">
    <source>
        <dbReference type="RuleBase" id="RU363107"/>
    </source>
</evidence>
<comment type="similarity">
    <text evidence="4 13">Belongs to the PRA1 family.</text>
</comment>
<proteinExistence type="inferred from homology"/>
<dbReference type="InterPro" id="IPR004895">
    <property type="entry name" value="Prenylated_rab_accept_PRA1"/>
</dbReference>
<keyword evidence="12" id="KW-0206">Cytoskeleton</keyword>
<accession>A0A7K8AFT8</accession>
<comment type="subcellular location">
    <subcellularLocation>
        <location evidence="3">Cell membrane</location>
        <topology evidence="3">Multi-pass membrane protein</topology>
    </subcellularLocation>
    <subcellularLocation>
        <location evidence="1">Cytoplasm</location>
        <location evidence="1">Cytoskeleton</location>
    </subcellularLocation>
    <subcellularLocation>
        <location evidence="2">Endoplasmic reticulum membrane</location>
        <topology evidence="2">Multi-pass membrane protein</topology>
    </subcellularLocation>
    <subcellularLocation>
        <location evidence="13">Membrane</location>
        <topology evidence="13">Multi-pass membrane protein</topology>
    </subcellularLocation>
</comment>
<dbReference type="GO" id="GO:0051051">
    <property type="term" value="P:negative regulation of transport"/>
    <property type="evidence" value="ECO:0007669"/>
    <property type="project" value="TreeGrafter"/>
</dbReference>
<evidence type="ECO:0000256" key="2">
    <source>
        <dbReference type="ARBA" id="ARBA00004477"/>
    </source>
</evidence>
<dbReference type="AlphaFoldDB" id="A0A7K8AFT8"/>
<feature type="transmembrane region" description="Helical" evidence="13">
    <location>
        <begin position="65"/>
        <end position="85"/>
    </location>
</feature>
<keyword evidence="7 13" id="KW-0812">Transmembrane</keyword>
<sequence length="189" mass="21388">MEVQVAPLRAWDDFFPGSDRFALPDLKDISKWNNRVVSNLLYYQTSATRPGATGKGPAGMFLSPLNMLIGGTVVVLVFLGFVWMSHNKDILRKMKKQYPTTFVVAIMLSSYFLISYLGDVMVFMFGITLPLLLMFVHASLRLRNIQNKLQNKMEGIGLKKTPMGFILDALEQQEDSINKLADYISKVKE</sequence>
<evidence type="ECO:0000256" key="6">
    <source>
        <dbReference type="ARBA" id="ARBA00022490"/>
    </source>
</evidence>
<reference evidence="14 15" key="1">
    <citation type="submission" date="2019-09" db="EMBL/GenBank/DDBJ databases">
        <title>Bird 10,000 Genomes (B10K) Project - Family phase.</title>
        <authorList>
            <person name="Zhang G."/>
        </authorList>
    </citation>
    <scope>NUCLEOTIDE SEQUENCE [LARGE SCALE GENOMIC DNA]</scope>
    <source>
        <strain evidence="14">B10K-DU-029-38</strain>
        <tissue evidence="14">Muscle</tissue>
    </source>
</reference>
<evidence type="ECO:0000313" key="15">
    <source>
        <dbReference type="Proteomes" id="UP000517678"/>
    </source>
</evidence>
<dbReference type="EMBL" id="VZTF01001529">
    <property type="protein sequence ID" value="NXB01178.1"/>
    <property type="molecule type" value="Genomic_DNA"/>
</dbReference>
<keyword evidence="10" id="KW-0007">Acetylation</keyword>
<evidence type="ECO:0000256" key="11">
    <source>
        <dbReference type="ARBA" id="ARBA00023136"/>
    </source>
</evidence>
<name>A0A7K8AFT8_9CORV</name>
<dbReference type="Pfam" id="PF03208">
    <property type="entry name" value="PRA1"/>
    <property type="match status" value="1"/>
</dbReference>
<dbReference type="Proteomes" id="UP000517678">
    <property type="component" value="Unassembled WGS sequence"/>
</dbReference>
<evidence type="ECO:0000256" key="10">
    <source>
        <dbReference type="ARBA" id="ARBA00022990"/>
    </source>
</evidence>
<dbReference type="GO" id="GO:0005886">
    <property type="term" value="C:plasma membrane"/>
    <property type="evidence" value="ECO:0007669"/>
    <property type="project" value="UniProtKB-SubCell"/>
</dbReference>
<evidence type="ECO:0000256" key="7">
    <source>
        <dbReference type="ARBA" id="ARBA00022692"/>
    </source>
</evidence>
<evidence type="ECO:0000313" key="14">
    <source>
        <dbReference type="EMBL" id="NXB01178.1"/>
    </source>
</evidence>
<keyword evidence="6" id="KW-0963">Cytoplasm</keyword>
<feature type="transmembrane region" description="Helical" evidence="13">
    <location>
        <begin position="120"/>
        <end position="140"/>
    </location>
</feature>
<evidence type="ECO:0000256" key="4">
    <source>
        <dbReference type="ARBA" id="ARBA00006483"/>
    </source>
</evidence>
<organism evidence="14 15">
    <name type="scientific">Cnemophilus loriae</name>
    <name type="common">Loria's bird-of-paradise</name>
    <dbReference type="NCBI Taxonomy" id="254448"/>
    <lineage>
        <taxon>Eukaryota</taxon>
        <taxon>Metazoa</taxon>
        <taxon>Chordata</taxon>
        <taxon>Craniata</taxon>
        <taxon>Vertebrata</taxon>
        <taxon>Euteleostomi</taxon>
        <taxon>Archelosauria</taxon>
        <taxon>Archosauria</taxon>
        <taxon>Dinosauria</taxon>
        <taxon>Saurischia</taxon>
        <taxon>Theropoda</taxon>
        <taxon>Coelurosauria</taxon>
        <taxon>Aves</taxon>
        <taxon>Neognathae</taxon>
        <taxon>Neoaves</taxon>
        <taxon>Telluraves</taxon>
        <taxon>Australaves</taxon>
        <taxon>Passeriformes</taxon>
        <taxon>Corvoidea</taxon>
        <taxon>Corvidae</taxon>
        <taxon>Cnemophilus</taxon>
    </lineage>
</organism>